<evidence type="ECO:0000256" key="1">
    <source>
        <dbReference type="SAM" id="MobiDB-lite"/>
    </source>
</evidence>
<feature type="region of interest" description="Disordered" evidence="1">
    <location>
        <begin position="886"/>
        <end position="905"/>
    </location>
</feature>
<reference evidence="3" key="1">
    <citation type="submission" date="2017-03" db="EMBL/GenBank/DDBJ databases">
        <title>Genomes of endolithic fungi from Antarctica.</title>
        <authorList>
            <person name="Coleine C."/>
            <person name="Masonjones S."/>
            <person name="Stajich J.E."/>
        </authorList>
    </citation>
    <scope>NUCLEOTIDE SEQUENCE [LARGE SCALE GENOMIC DNA]</scope>
    <source>
        <strain evidence="3">CCFEE 5527</strain>
    </source>
</reference>
<dbReference type="EMBL" id="NAJO01000006">
    <property type="protein sequence ID" value="OQO11941.1"/>
    <property type="molecule type" value="Genomic_DNA"/>
</dbReference>
<feature type="compositionally biased region" description="Polar residues" evidence="1">
    <location>
        <begin position="250"/>
        <end position="261"/>
    </location>
</feature>
<dbReference type="AlphaFoldDB" id="A0A1V8TL14"/>
<dbReference type="OrthoDB" id="3896449at2759"/>
<feature type="compositionally biased region" description="Polar residues" evidence="1">
    <location>
        <begin position="20"/>
        <end position="30"/>
    </location>
</feature>
<gene>
    <name evidence="2" type="ORF">B0A48_03668</name>
</gene>
<feature type="region of interest" description="Disordered" evidence="1">
    <location>
        <begin position="283"/>
        <end position="342"/>
    </location>
</feature>
<accession>A0A1V8TL14</accession>
<dbReference type="Proteomes" id="UP000192596">
    <property type="component" value="Unassembled WGS sequence"/>
</dbReference>
<feature type="compositionally biased region" description="Low complexity" evidence="1">
    <location>
        <begin position="807"/>
        <end position="817"/>
    </location>
</feature>
<feature type="compositionally biased region" description="Basic and acidic residues" evidence="1">
    <location>
        <begin position="170"/>
        <end position="181"/>
    </location>
</feature>
<feature type="compositionally biased region" description="Polar residues" evidence="1">
    <location>
        <begin position="775"/>
        <end position="790"/>
    </location>
</feature>
<feature type="compositionally biased region" description="Polar residues" evidence="1">
    <location>
        <begin position="51"/>
        <end position="60"/>
    </location>
</feature>
<protein>
    <submittedName>
        <fullName evidence="2">Uncharacterized protein</fullName>
    </submittedName>
</protein>
<feature type="compositionally biased region" description="Polar residues" evidence="1">
    <location>
        <begin position="697"/>
        <end position="711"/>
    </location>
</feature>
<dbReference type="STRING" id="1507870.A0A1V8TL14"/>
<feature type="compositionally biased region" description="Low complexity" evidence="1">
    <location>
        <begin position="947"/>
        <end position="960"/>
    </location>
</feature>
<comment type="caution">
    <text evidence="2">The sequence shown here is derived from an EMBL/GenBank/DDBJ whole genome shotgun (WGS) entry which is preliminary data.</text>
</comment>
<feature type="region of interest" description="Disordered" evidence="1">
    <location>
        <begin position="690"/>
        <end position="721"/>
    </location>
</feature>
<organism evidence="2 3">
    <name type="scientific">Cryoendolithus antarcticus</name>
    <dbReference type="NCBI Taxonomy" id="1507870"/>
    <lineage>
        <taxon>Eukaryota</taxon>
        <taxon>Fungi</taxon>
        <taxon>Dikarya</taxon>
        <taxon>Ascomycota</taxon>
        <taxon>Pezizomycotina</taxon>
        <taxon>Dothideomycetes</taxon>
        <taxon>Dothideomycetidae</taxon>
        <taxon>Cladosporiales</taxon>
        <taxon>Cladosporiaceae</taxon>
        <taxon>Cryoendolithus</taxon>
    </lineage>
</organism>
<name>A0A1V8TL14_9PEZI</name>
<feature type="compositionally biased region" description="Polar residues" evidence="1">
    <location>
        <begin position="107"/>
        <end position="131"/>
    </location>
</feature>
<feature type="region of interest" description="Disordered" evidence="1">
    <location>
        <begin position="239"/>
        <end position="261"/>
    </location>
</feature>
<sequence length="1050" mass="112829">MPLADITNALQPPTARYKRFSSTGTNSSPGAQDENADPSPRATPARLRGFLNQTKASSAKTTTPPAQRTPAQLHSGRNTPLSQRHNESRRVQPGPSSHLPTPVSKWNGGQSSVRSASRSTPLSNSKSSPLLANTDEASHTASPQSPSMPLLSRRKPTANKPLPARPIARLVHDPSPSKDSRTLIDAHEKPLRLSVAGFVQEWPALRPSPNAPPHQFDDRCSSLATFVSASEAVDDPQYKNDLADSAYPSRKSSMGKCTSNAAPLQNHTADAAALLSNNDAQTTSAIVSKSTKDTRRATSRPHSPSPASFSRPRPASISYPRASGSPSVESSPAPAPIPKTASHIPLSAHKKATLVDIKGRRSSAIPTPLKSERGLSFGGRRIESPDPLKILDHGIKRRQLRRANTNETSSTVSTVPTRVLNSDATPPLGHSIPGSLESTTGSNTEDEEEVTTPSDTSLHFVKHGYKPKHLSKVSGSHYAGATLKVYDEAEVILGKPPPSNSPFTGPLQTIPSEAMLPVMHEYDYSRIGEDQPKVVIKPTEFPAFAQRLSSLQDKHVAANRRTYRSNAIDDTTKAGLVTLLREANHEDALISQCGSQGLDKKTKQDITRTLSLLEGKCGPPTTEIDPEQLFSTFGRLRSGFEKAPKSAAFVEDATLAERFLARRDSPPHQVQVPDEVAAEDLQQQIDRFDRGSHHSMSKTLTSKWSESTSSAKGLPPDIDHSMGSDIDTSATTWDGFAAAPHHADVLTSSSGSNGSIGFPSLSKVHQILGPDERSIQSQKASVRRTSSPTLGSRMPGSVRNARERARNAAGVAGRATASQKKKSDKTPATSAPLQEESAEWPTGRLAFAHKTASTMSVNGLPKTPRSRSKSRFMLDKLNGLFHKREHTTSEIPPPLPTMHKHSATPQSTKNVKIYANGSPVLRTTRTPPLTKMPTFSPPVDASHPGLSSSAASMARTTTPADDSTDHDGRSSLHALSTKLVGRAQKEGDMGKKERLLNFAKVLNNSLISAREAQISAETAQTAARSAQLSYEMTMKSVAMLQRLASSMNRA</sequence>
<evidence type="ECO:0000313" key="2">
    <source>
        <dbReference type="EMBL" id="OQO11941.1"/>
    </source>
</evidence>
<feature type="region of interest" description="Disordered" evidence="1">
    <location>
        <begin position="1"/>
        <end position="181"/>
    </location>
</feature>
<feature type="region of interest" description="Disordered" evidence="1">
    <location>
        <begin position="419"/>
        <end position="454"/>
    </location>
</feature>
<feature type="region of interest" description="Disordered" evidence="1">
    <location>
        <begin position="936"/>
        <end position="971"/>
    </location>
</feature>
<feature type="region of interest" description="Disordered" evidence="1">
    <location>
        <begin position="771"/>
        <end position="839"/>
    </location>
</feature>
<feature type="compositionally biased region" description="Low complexity" evidence="1">
    <location>
        <begin position="300"/>
        <end position="332"/>
    </location>
</feature>
<keyword evidence="3" id="KW-1185">Reference proteome</keyword>
<dbReference type="InParanoid" id="A0A1V8TL14"/>
<proteinExistence type="predicted"/>
<evidence type="ECO:0000313" key="3">
    <source>
        <dbReference type="Proteomes" id="UP000192596"/>
    </source>
</evidence>
<feature type="compositionally biased region" description="Low complexity" evidence="1">
    <location>
        <begin position="61"/>
        <end position="72"/>
    </location>
</feature>